<name>A0ABU8S3U8_9SPHN</name>
<organism evidence="5 6">
    <name type="scientific">Novosphingobium aquae</name>
    <dbReference type="NCBI Taxonomy" id="3133435"/>
    <lineage>
        <taxon>Bacteria</taxon>
        <taxon>Pseudomonadati</taxon>
        <taxon>Pseudomonadota</taxon>
        <taxon>Alphaproteobacteria</taxon>
        <taxon>Sphingomonadales</taxon>
        <taxon>Sphingomonadaceae</taxon>
        <taxon>Novosphingobium</taxon>
    </lineage>
</organism>
<dbReference type="CDD" id="cd00299">
    <property type="entry name" value="GST_C_family"/>
    <property type="match status" value="1"/>
</dbReference>
<evidence type="ECO:0000259" key="4">
    <source>
        <dbReference type="PROSITE" id="PS50405"/>
    </source>
</evidence>
<dbReference type="Pfam" id="PF13417">
    <property type="entry name" value="GST_N_3"/>
    <property type="match status" value="1"/>
</dbReference>
<keyword evidence="2" id="KW-0808">Transferase</keyword>
<dbReference type="Pfam" id="PF13410">
    <property type="entry name" value="GST_C_2"/>
    <property type="match status" value="1"/>
</dbReference>
<comment type="caution">
    <text evidence="5">The sequence shown here is derived from an EMBL/GenBank/DDBJ whole genome shotgun (WGS) entry which is preliminary data.</text>
</comment>
<dbReference type="SUPFAM" id="SSF52833">
    <property type="entry name" value="Thioredoxin-like"/>
    <property type="match status" value="1"/>
</dbReference>
<dbReference type="Gene3D" id="1.20.1050.10">
    <property type="match status" value="1"/>
</dbReference>
<dbReference type="SFLD" id="SFLDG00358">
    <property type="entry name" value="Main_(cytGST)"/>
    <property type="match status" value="1"/>
</dbReference>
<dbReference type="PANTHER" id="PTHR43900">
    <property type="entry name" value="GLUTATHIONE S-TRANSFERASE RHO"/>
    <property type="match status" value="1"/>
</dbReference>
<dbReference type="SFLD" id="SFLDS00019">
    <property type="entry name" value="Glutathione_Transferase_(cytos"/>
    <property type="match status" value="1"/>
</dbReference>
<dbReference type="SUPFAM" id="SSF47616">
    <property type="entry name" value="GST C-terminal domain-like"/>
    <property type="match status" value="1"/>
</dbReference>
<dbReference type="InterPro" id="IPR010987">
    <property type="entry name" value="Glutathione-S-Trfase_C-like"/>
</dbReference>
<dbReference type="InterPro" id="IPR036249">
    <property type="entry name" value="Thioredoxin-like_sf"/>
</dbReference>
<accession>A0ABU8S3U8</accession>
<dbReference type="PROSITE" id="PS50405">
    <property type="entry name" value="GST_CTER"/>
    <property type="match status" value="1"/>
</dbReference>
<feature type="domain" description="GST N-terminal" evidence="3">
    <location>
        <begin position="1"/>
        <end position="77"/>
    </location>
</feature>
<dbReference type="InterPro" id="IPR036282">
    <property type="entry name" value="Glutathione-S-Trfase_C_sf"/>
</dbReference>
<reference evidence="5 6" key="1">
    <citation type="submission" date="2024-03" db="EMBL/GenBank/DDBJ databases">
        <authorList>
            <person name="Jo J.-H."/>
        </authorList>
    </citation>
    <scope>NUCLEOTIDE SEQUENCE [LARGE SCALE GENOMIC DNA]</scope>
    <source>
        <strain evidence="5 6">AS3R-12</strain>
    </source>
</reference>
<sequence>MKIYGALLSPFVRKVVVAAREKDVAHELVAVSPGSSRPEFVEASPFGKIPALRDDDFTLADSSAILHYIEAKHPAPALIPADPQARGKAIWWEEFGDTVLGATTLKILFNRLVGPKLRKLPFDENVALQGEAELPAILAHLEASAPDEGWLAGGFSIGDIAVASALRSLTYVGHGPDAAARPRTSAWYTRVTSRPAWQAMEVDEAVMAARLGIA</sequence>
<feature type="domain" description="GST C-terminal" evidence="4">
    <location>
        <begin position="82"/>
        <end position="211"/>
    </location>
</feature>
<dbReference type="InterPro" id="IPR004045">
    <property type="entry name" value="Glutathione_S-Trfase_N"/>
</dbReference>
<dbReference type="Proteomes" id="UP001379235">
    <property type="component" value="Unassembled WGS sequence"/>
</dbReference>
<dbReference type="InterPro" id="IPR040079">
    <property type="entry name" value="Glutathione_S-Trfase"/>
</dbReference>
<dbReference type="EMBL" id="JBBHJY010000001">
    <property type="protein sequence ID" value="MEJ6008495.1"/>
    <property type="molecule type" value="Genomic_DNA"/>
</dbReference>
<dbReference type="Gene3D" id="3.40.30.10">
    <property type="entry name" value="Glutaredoxin"/>
    <property type="match status" value="1"/>
</dbReference>
<evidence type="ECO:0000256" key="1">
    <source>
        <dbReference type="ARBA" id="ARBA00012452"/>
    </source>
</evidence>
<dbReference type="PROSITE" id="PS50404">
    <property type="entry name" value="GST_NTER"/>
    <property type="match status" value="1"/>
</dbReference>
<dbReference type="EC" id="2.5.1.18" evidence="1"/>
<evidence type="ECO:0000313" key="6">
    <source>
        <dbReference type="Proteomes" id="UP001379235"/>
    </source>
</evidence>
<protein>
    <recommendedName>
        <fullName evidence="1">glutathione transferase</fullName>
        <ecNumber evidence="1">2.5.1.18</ecNumber>
    </recommendedName>
</protein>
<evidence type="ECO:0000313" key="5">
    <source>
        <dbReference type="EMBL" id="MEJ6008495.1"/>
    </source>
</evidence>
<evidence type="ECO:0000259" key="3">
    <source>
        <dbReference type="PROSITE" id="PS50404"/>
    </source>
</evidence>
<gene>
    <name evidence="5" type="ORF">WG900_01030</name>
</gene>
<proteinExistence type="predicted"/>
<dbReference type="RefSeq" id="WP_339964055.1">
    <property type="nucleotide sequence ID" value="NZ_JBBHJY010000001.1"/>
</dbReference>
<dbReference type="PANTHER" id="PTHR43900:SF3">
    <property type="entry name" value="GLUTATHIONE S-TRANSFERASE RHO"/>
    <property type="match status" value="1"/>
</dbReference>
<evidence type="ECO:0000256" key="2">
    <source>
        <dbReference type="ARBA" id="ARBA00022679"/>
    </source>
</evidence>
<keyword evidence="6" id="KW-1185">Reference proteome</keyword>